<dbReference type="AlphaFoldDB" id="A0A0D3EIK0"/>
<evidence type="ECO:0000313" key="2">
    <source>
        <dbReference type="EnsemblPlants" id="OBART01G00130.1"/>
    </source>
</evidence>
<organism evidence="2">
    <name type="scientific">Oryza barthii</name>
    <dbReference type="NCBI Taxonomy" id="65489"/>
    <lineage>
        <taxon>Eukaryota</taxon>
        <taxon>Viridiplantae</taxon>
        <taxon>Streptophyta</taxon>
        <taxon>Embryophyta</taxon>
        <taxon>Tracheophyta</taxon>
        <taxon>Spermatophyta</taxon>
        <taxon>Magnoliopsida</taxon>
        <taxon>Liliopsida</taxon>
        <taxon>Poales</taxon>
        <taxon>Poaceae</taxon>
        <taxon>BOP clade</taxon>
        <taxon>Oryzoideae</taxon>
        <taxon>Oryzeae</taxon>
        <taxon>Oryzinae</taxon>
        <taxon>Oryza</taxon>
    </lineage>
</organism>
<accession>A0A0D3EIK0</accession>
<dbReference type="STRING" id="65489.A0A0D3EIK0"/>
<dbReference type="Gramene" id="OBART01G00130.1">
    <property type="protein sequence ID" value="OBART01G00130.1"/>
    <property type="gene ID" value="OBART01G00130"/>
</dbReference>
<name>A0A0D3EIK0_9ORYZ</name>
<sequence>MSLKNSGHFLNQRSHKTSLLPTPEEEAALAASATGGPSFVLHTSIAPNNPSSQITSGLTIRHAVTESEKTVASSAAIEPKKMSHAPIVDAHIEDTQWHWRPRWWGDGGECGVEGWERVYGRGGDVDALTL</sequence>
<protein>
    <submittedName>
        <fullName evidence="2">Uncharacterized protein</fullName>
    </submittedName>
</protein>
<evidence type="ECO:0000256" key="1">
    <source>
        <dbReference type="SAM" id="MobiDB-lite"/>
    </source>
</evidence>
<feature type="region of interest" description="Disordered" evidence="1">
    <location>
        <begin position="1"/>
        <end position="21"/>
    </location>
</feature>
<evidence type="ECO:0000313" key="3">
    <source>
        <dbReference type="Proteomes" id="UP000026960"/>
    </source>
</evidence>
<feature type="compositionally biased region" description="Polar residues" evidence="1">
    <location>
        <begin position="1"/>
        <end position="12"/>
    </location>
</feature>
<reference evidence="2" key="1">
    <citation type="journal article" date="2009" name="Rice">
        <title>De Novo Next Generation Sequencing of Plant Genomes.</title>
        <authorList>
            <person name="Rounsley S."/>
            <person name="Marri P.R."/>
            <person name="Yu Y."/>
            <person name="He R."/>
            <person name="Sisneros N."/>
            <person name="Goicoechea J.L."/>
            <person name="Lee S.J."/>
            <person name="Angelova A."/>
            <person name="Kudrna D."/>
            <person name="Luo M."/>
            <person name="Affourtit J."/>
            <person name="Desany B."/>
            <person name="Knight J."/>
            <person name="Niazi F."/>
            <person name="Egholm M."/>
            <person name="Wing R.A."/>
        </authorList>
    </citation>
    <scope>NUCLEOTIDE SEQUENCE [LARGE SCALE GENOMIC DNA]</scope>
    <source>
        <strain evidence="2">cv. IRGC 105608</strain>
    </source>
</reference>
<reference evidence="2" key="2">
    <citation type="submission" date="2015-03" db="UniProtKB">
        <authorList>
            <consortium name="EnsemblPlants"/>
        </authorList>
    </citation>
    <scope>IDENTIFICATION</scope>
</reference>
<dbReference type="PaxDb" id="65489-OBART01G00130.1"/>
<dbReference type="EnsemblPlants" id="OBART01G00130.1">
    <property type="protein sequence ID" value="OBART01G00130.1"/>
    <property type="gene ID" value="OBART01G00130"/>
</dbReference>
<dbReference type="Proteomes" id="UP000026960">
    <property type="component" value="Chromosome 1"/>
</dbReference>
<dbReference type="HOGENOM" id="CLU_2124979_0_0_1"/>
<proteinExistence type="predicted"/>
<keyword evidence="3" id="KW-1185">Reference proteome</keyword>